<dbReference type="InterPro" id="IPR018490">
    <property type="entry name" value="cNMP-bd_dom_sf"/>
</dbReference>
<dbReference type="Gene3D" id="3.40.250.10">
    <property type="entry name" value="Rhodanese-like domain"/>
    <property type="match status" value="1"/>
</dbReference>
<dbReference type="InterPro" id="IPR036873">
    <property type="entry name" value="Rhodanese-like_dom_sf"/>
</dbReference>
<dbReference type="PROSITE" id="PS50206">
    <property type="entry name" value="RHODANESE_3"/>
    <property type="match status" value="1"/>
</dbReference>
<dbReference type="EMBL" id="CP014671">
    <property type="protein sequence ID" value="ANX03219.1"/>
    <property type="molecule type" value="Genomic_DNA"/>
</dbReference>
<dbReference type="InParanoid" id="A0A1B1YR34"/>
<dbReference type="InterPro" id="IPR000595">
    <property type="entry name" value="cNMP-bd_dom"/>
</dbReference>
<dbReference type="STRING" id="1810504.PG2T_02780"/>
<dbReference type="PROSITE" id="PS50042">
    <property type="entry name" value="CNMP_BINDING_3"/>
    <property type="match status" value="1"/>
</dbReference>
<protein>
    <recommendedName>
        <fullName evidence="5">Cyclic nucleotide-binding domain-containing protein</fullName>
    </recommendedName>
</protein>
<feature type="domain" description="Cyclic nucleotide-binding" evidence="1">
    <location>
        <begin position="147"/>
        <end position="251"/>
    </location>
</feature>
<proteinExistence type="predicted"/>
<name>A0A1B1YR34_9GAMM</name>
<dbReference type="KEGG" id="gbi:PG2T_02780"/>
<dbReference type="SUPFAM" id="SSF51206">
    <property type="entry name" value="cAMP-binding domain-like"/>
    <property type="match status" value="1"/>
</dbReference>
<dbReference type="Gene3D" id="2.60.120.10">
    <property type="entry name" value="Jelly Rolls"/>
    <property type="match status" value="1"/>
</dbReference>
<evidence type="ECO:0000259" key="2">
    <source>
        <dbReference type="PROSITE" id="PS50206"/>
    </source>
</evidence>
<dbReference type="OrthoDB" id="9814704at2"/>
<dbReference type="GO" id="GO:0005829">
    <property type="term" value="C:cytosol"/>
    <property type="evidence" value="ECO:0007669"/>
    <property type="project" value="TreeGrafter"/>
</dbReference>
<dbReference type="Pfam" id="PF00581">
    <property type="entry name" value="Rhodanese"/>
    <property type="match status" value="1"/>
</dbReference>
<dbReference type="PANTHER" id="PTHR24567:SF26">
    <property type="entry name" value="REGULATORY PROTEIN YEIL"/>
    <property type="match status" value="1"/>
</dbReference>
<dbReference type="SMART" id="SM00450">
    <property type="entry name" value="RHOD"/>
    <property type="match status" value="1"/>
</dbReference>
<organism evidence="3 4">
    <name type="scientific">Immundisolibacter cernigliae</name>
    <dbReference type="NCBI Taxonomy" id="1810504"/>
    <lineage>
        <taxon>Bacteria</taxon>
        <taxon>Pseudomonadati</taxon>
        <taxon>Pseudomonadota</taxon>
        <taxon>Gammaproteobacteria</taxon>
        <taxon>Immundisolibacterales</taxon>
        <taxon>Immundisolibacteraceae</taxon>
        <taxon>Immundisolibacter</taxon>
    </lineage>
</organism>
<dbReference type="SMART" id="SM00100">
    <property type="entry name" value="cNMP"/>
    <property type="match status" value="1"/>
</dbReference>
<feature type="domain" description="Rhodanese" evidence="2">
    <location>
        <begin position="276"/>
        <end position="348"/>
    </location>
</feature>
<dbReference type="InterPro" id="IPR001763">
    <property type="entry name" value="Rhodanese-like_dom"/>
</dbReference>
<dbReference type="AlphaFoldDB" id="A0A1B1YR34"/>
<evidence type="ECO:0008006" key="5">
    <source>
        <dbReference type="Google" id="ProtNLM"/>
    </source>
</evidence>
<dbReference type="RefSeq" id="WP_068802725.1">
    <property type="nucleotide sequence ID" value="NZ_CP014671.1"/>
</dbReference>
<dbReference type="GO" id="GO:0003700">
    <property type="term" value="F:DNA-binding transcription factor activity"/>
    <property type="evidence" value="ECO:0007669"/>
    <property type="project" value="TreeGrafter"/>
</dbReference>
<dbReference type="InterPro" id="IPR014710">
    <property type="entry name" value="RmlC-like_jellyroll"/>
</dbReference>
<evidence type="ECO:0000313" key="3">
    <source>
        <dbReference type="EMBL" id="ANX03219.1"/>
    </source>
</evidence>
<dbReference type="PANTHER" id="PTHR24567">
    <property type="entry name" value="CRP FAMILY TRANSCRIPTIONAL REGULATORY PROTEIN"/>
    <property type="match status" value="1"/>
</dbReference>
<evidence type="ECO:0000313" key="4">
    <source>
        <dbReference type="Proteomes" id="UP000092952"/>
    </source>
</evidence>
<accession>A0A1B1YR34</accession>
<dbReference type="InterPro" id="IPR050397">
    <property type="entry name" value="Env_Response_Regulators"/>
</dbReference>
<dbReference type="SUPFAM" id="SSF52821">
    <property type="entry name" value="Rhodanese/Cell cycle control phosphatase"/>
    <property type="match status" value="1"/>
</dbReference>
<reference evidence="4" key="1">
    <citation type="submission" date="2016-03" db="EMBL/GenBank/DDBJ databases">
        <title>Complete genome sequence of Solimmundus cernigliae, representing a novel lineage of polycyclic aromatic hydrocarbon degraders within the Gammaproteobacteria.</title>
        <authorList>
            <person name="Singleton D.R."/>
            <person name="Dickey A.N."/>
            <person name="Scholl E.H."/>
            <person name="Wright F.A."/>
            <person name="Aitken M.D."/>
        </authorList>
    </citation>
    <scope>NUCLEOTIDE SEQUENCE [LARGE SCALE GENOMIC DNA]</scope>
    <source>
        <strain evidence="4">TR3.2</strain>
    </source>
</reference>
<gene>
    <name evidence="3" type="ORF">PG2T_02780</name>
</gene>
<keyword evidence="4" id="KW-1185">Reference proteome</keyword>
<sequence length="350" mass="38185">MSGAIHFSQLRHYLPLSTFPRAQLVELAELARIMEPADRSLIFEAPHEPFGESLYLLAGEASAVTTTGVAAIIEAGTPSAAYPLNDGRFRSVTAFSEVVLMSVPFELVDLMSTWDQLAVVERRSVDRATAFFSRGIPRRWSYGFFPALRNTPAARIEELMQSFVPQAVQERQVMTHQGEPAREFYIVDSGTALATRESPADEGESIELAQLGEGECFGVEALGDAPVSTATVSMISDGMLMRLPAEDFRRLQTPPQQALVAAAAAIELISTGGHWLDVRQRGEWQNSHLPGAYNLPLQEIRLHAGRLDPTVHYVCYCNSGRRAAAAAHILTQIGIAASVLSGHYRHVGGE</sequence>
<evidence type="ECO:0000259" key="1">
    <source>
        <dbReference type="PROSITE" id="PS50042"/>
    </source>
</evidence>
<dbReference type="Proteomes" id="UP000092952">
    <property type="component" value="Chromosome"/>
</dbReference>
<dbReference type="CDD" id="cd00038">
    <property type="entry name" value="CAP_ED"/>
    <property type="match status" value="1"/>
</dbReference>
<dbReference type="Pfam" id="PF00027">
    <property type="entry name" value="cNMP_binding"/>
    <property type="match status" value="1"/>
</dbReference>